<evidence type="ECO:0000313" key="7">
    <source>
        <dbReference type="Proteomes" id="UP000567179"/>
    </source>
</evidence>
<evidence type="ECO:0008006" key="8">
    <source>
        <dbReference type="Google" id="ProtNLM"/>
    </source>
</evidence>
<evidence type="ECO:0000256" key="5">
    <source>
        <dbReference type="SAM" id="MobiDB-lite"/>
    </source>
</evidence>
<evidence type="ECO:0000256" key="2">
    <source>
        <dbReference type="ARBA" id="ARBA00022898"/>
    </source>
</evidence>
<dbReference type="GO" id="GO:0019752">
    <property type="term" value="P:carboxylic acid metabolic process"/>
    <property type="evidence" value="ECO:0007669"/>
    <property type="project" value="InterPro"/>
</dbReference>
<keyword evidence="7" id="KW-1185">Reference proteome</keyword>
<dbReference type="PANTHER" id="PTHR42735:SF4">
    <property type="entry name" value="PYRIDOXAL PHOSPHATE-DEPENDENT DECARBOXYLASE FAMILY PROTEIN"/>
    <property type="match status" value="1"/>
</dbReference>
<proteinExistence type="predicted"/>
<dbReference type="AlphaFoldDB" id="A0A8H5B9W4"/>
<sequence>MTSYGKQPAPEKPPVFGVPSNDDHEKISALFLGPKGENAEFLQSWFTSIVEQQKQARLNYFPEDQPSITTAIQESPAFAEQTRAISKNQTDLLNALGSLSVPFYSPRYSAHMCVDQSLPAILGYISTMFYNPNNVAFEASPFTTVVELEVGLQLCEMMGYNRYNDVLPDEDGQIEPLAWGHIACDGSVANLESVWVCTSRNLKFYGLALREAIASGKELAFISDSFIVETCKGVQKLLKDCTVWEMLNFKTKTVLDIPERLTAQYRISPEFLNNVMKKYIIQTTNKDTMMKKWWIEKQPVLMASATKHYSWPKSAGKDWFPALPSLFNMRLTFPPAITGIGSDNFVDVPLDIYARMDPKELDKLLKKCLDEERAVYEVVAVIGTTEEGAVDHIDEIVALREKYEKLGMSFIVHADAAWGGYFTSMLPPRVRRRRKDEKSLPIGLPPDDTEEPDSFVPPVGLRADTAHQLSHIRLADSITVDPHKAGYIPYPAGALCYRDGRMKNLLTWAAVYLHQGTAGESIGIYGVEGSKPGAAPVAVYMAHESIGLHPKGHGSLLGQAMYTCRRYAAHWSVMSTTDTSFVVTPFNHLPAELEPNPTPEGIETDKQFIRDHILNKSNRDLVNNPDAMAMLNKLGSDLNINAFACNFRYSDGTLNIDVEEANWLNRRIFERLSVTSAEENPLTIPFYLTSTVFGQHEYGVAAEEMRRRMGLEGKQDLVVLRNVVMSPFTTTGNFVGKMADIFQQVLEEEVENARRRNEIKPGTHTFLVHGSGSKVFLVHIPSNHMASGRRQIILSAHLEEALHKQIHKVRHGRDASDALVVQNVEPMLLDDIIDGSSFEGTLGLHGEPAEERIRVSNIHIVKKRSLMTEDLDADYPDLMPFYLYGTEDSLHIDHVLLKIPNIHLSAGKLSHKFHPPLTAADLAKGVVVVANNVHEASMQPFPIMKYMIINEDFFFGVGKTFSVTVYRDPYPASTMDPVYMDAFKEVISTGEITLEGNLYIDTDALNDASEADKEVPVSRTVTGKMREDQVHSWKMSLATMHQQTL</sequence>
<keyword evidence="3" id="KW-0456">Lyase</keyword>
<dbReference type="OrthoDB" id="2161780at2759"/>
<dbReference type="PANTHER" id="PTHR42735">
    <property type="match status" value="1"/>
</dbReference>
<dbReference type="EMBL" id="JAACJJ010000029">
    <property type="protein sequence ID" value="KAF5319233.1"/>
    <property type="molecule type" value="Genomic_DNA"/>
</dbReference>
<dbReference type="InterPro" id="IPR002129">
    <property type="entry name" value="PyrdxlP-dep_de-COase"/>
</dbReference>
<comment type="caution">
    <text evidence="6">The sequence shown here is derived from an EMBL/GenBank/DDBJ whole genome shotgun (WGS) entry which is preliminary data.</text>
</comment>
<feature type="region of interest" description="Disordered" evidence="5">
    <location>
        <begin position="1"/>
        <end position="20"/>
    </location>
</feature>
<evidence type="ECO:0000313" key="6">
    <source>
        <dbReference type="EMBL" id="KAF5319233.1"/>
    </source>
</evidence>
<accession>A0A8H5B9W4</accession>
<name>A0A8H5B9W4_9AGAR</name>
<evidence type="ECO:0000256" key="4">
    <source>
        <dbReference type="PIRSR" id="PIRSR602129-50"/>
    </source>
</evidence>
<dbReference type="InterPro" id="IPR015421">
    <property type="entry name" value="PyrdxlP-dep_Trfase_major"/>
</dbReference>
<feature type="modified residue" description="N6-(pyridoxal phosphate)lysine" evidence="4">
    <location>
        <position position="484"/>
    </location>
</feature>
<dbReference type="InterPro" id="IPR015424">
    <property type="entry name" value="PyrdxlP-dep_Trfase"/>
</dbReference>
<dbReference type="Proteomes" id="UP000567179">
    <property type="component" value="Unassembled WGS sequence"/>
</dbReference>
<feature type="region of interest" description="Disordered" evidence="5">
    <location>
        <begin position="433"/>
        <end position="453"/>
    </location>
</feature>
<dbReference type="GO" id="GO:0030170">
    <property type="term" value="F:pyridoxal phosphate binding"/>
    <property type="evidence" value="ECO:0007669"/>
    <property type="project" value="InterPro"/>
</dbReference>
<protein>
    <recommendedName>
        <fullName evidence="8">PLP-dependent transferase</fullName>
    </recommendedName>
</protein>
<dbReference type="Gene3D" id="3.40.640.10">
    <property type="entry name" value="Type I PLP-dependent aspartate aminotransferase-like (Major domain)"/>
    <property type="match status" value="1"/>
</dbReference>
<comment type="cofactor">
    <cofactor evidence="1 4">
        <name>pyridoxal 5'-phosphate</name>
        <dbReference type="ChEBI" id="CHEBI:597326"/>
    </cofactor>
</comment>
<dbReference type="Pfam" id="PF00282">
    <property type="entry name" value="Pyridoxal_deC"/>
    <property type="match status" value="1"/>
</dbReference>
<dbReference type="InterPro" id="IPR050477">
    <property type="entry name" value="GrpII_AminoAcid_Decarb"/>
</dbReference>
<evidence type="ECO:0000256" key="1">
    <source>
        <dbReference type="ARBA" id="ARBA00001933"/>
    </source>
</evidence>
<dbReference type="SUPFAM" id="SSF53383">
    <property type="entry name" value="PLP-dependent transferases"/>
    <property type="match status" value="1"/>
</dbReference>
<gene>
    <name evidence="6" type="ORF">D9619_008283</name>
</gene>
<dbReference type="GO" id="GO:0016830">
    <property type="term" value="F:carbon-carbon lyase activity"/>
    <property type="evidence" value="ECO:0007669"/>
    <property type="project" value="InterPro"/>
</dbReference>
<reference evidence="6 7" key="1">
    <citation type="journal article" date="2020" name="ISME J.">
        <title>Uncovering the hidden diversity of litter-decomposition mechanisms in mushroom-forming fungi.</title>
        <authorList>
            <person name="Floudas D."/>
            <person name="Bentzer J."/>
            <person name="Ahren D."/>
            <person name="Johansson T."/>
            <person name="Persson P."/>
            <person name="Tunlid A."/>
        </authorList>
    </citation>
    <scope>NUCLEOTIDE SEQUENCE [LARGE SCALE GENOMIC DNA]</scope>
    <source>
        <strain evidence="6 7">CBS 101986</strain>
    </source>
</reference>
<organism evidence="6 7">
    <name type="scientific">Psilocybe cf. subviscida</name>
    <dbReference type="NCBI Taxonomy" id="2480587"/>
    <lineage>
        <taxon>Eukaryota</taxon>
        <taxon>Fungi</taxon>
        <taxon>Dikarya</taxon>
        <taxon>Basidiomycota</taxon>
        <taxon>Agaricomycotina</taxon>
        <taxon>Agaricomycetes</taxon>
        <taxon>Agaricomycetidae</taxon>
        <taxon>Agaricales</taxon>
        <taxon>Agaricineae</taxon>
        <taxon>Strophariaceae</taxon>
        <taxon>Psilocybe</taxon>
    </lineage>
</organism>
<evidence type="ECO:0000256" key="3">
    <source>
        <dbReference type="ARBA" id="ARBA00023239"/>
    </source>
</evidence>
<keyword evidence="2 4" id="KW-0663">Pyridoxal phosphate</keyword>